<accession>A0A830CW55</accession>
<name>A0A830CW55_9LAMI</name>
<protein>
    <submittedName>
        <fullName evidence="1">Uncharacterized protein</fullName>
    </submittedName>
</protein>
<organism evidence="1 3">
    <name type="scientific">Phtheirospermum japonicum</name>
    <dbReference type="NCBI Taxonomy" id="374723"/>
    <lineage>
        <taxon>Eukaryota</taxon>
        <taxon>Viridiplantae</taxon>
        <taxon>Streptophyta</taxon>
        <taxon>Embryophyta</taxon>
        <taxon>Tracheophyta</taxon>
        <taxon>Spermatophyta</taxon>
        <taxon>Magnoliopsida</taxon>
        <taxon>eudicotyledons</taxon>
        <taxon>Gunneridae</taxon>
        <taxon>Pentapetalae</taxon>
        <taxon>asterids</taxon>
        <taxon>lamiids</taxon>
        <taxon>Lamiales</taxon>
        <taxon>Orobanchaceae</taxon>
        <taxon>Orobanchaceae incertae sedis</taxon>
        <taxon>Phtheirospermum</taxon>
    </lineage>
</organism>
<dbReference type="EMBL" id="BMAC01000606">
    <property type="protein sequence ID" value="GFQ00074.1"/>
    <property type="molecule type" value="Genomic_DNA"/>
</dbReference>
<proteinExistence type="predicted"/>
<sequence length="62" mass="6651">MYLASKPGVFAAAVTGLLSNLSRNASDTTNDYIYASGDVLEPVEKVWPNAAGSLSRRLQEMC</sequence>
<comment type="caution">
    <text evidence="1">The sequence shown here is derived from an EMBL/GenBank/DDBJ whole genome shotgun (WGS) entry which is preliminary data.</text>
</comment>
<reference evidence="1" key="1">
    <citation type="submission" date="2020-07" db="EMBL/GenBank/DDBJ databases">
        <title>Ethylene signaling mediates host invasion by parasitic plants.</title>
        <authorList>
            <person name="Yoshida S."/>
        </authorList>
    </citation>
    <scope>NUCLEOTIDE SEQUENCE</scope>
    <source>
        <strain evidence="1">Okayama</strain>
    </source>
</reference>
<keyword evidence="3" id="KW-1185">Reference proteome</keyword>
<gene>
    <name evidence="1" type="ORF">PHJA_002151400</name>
    <name evidence="2" type="ORF">PHJA_002210400</name>
</gene>
<evidence type="ECO:0000313" key="1">
    <source>
        <dbReference type="EMBL" id="GFQ00074.1"/>
    </source>
</evidence>
<dbReference type="EMBL" id="BMAC01000637">
    <property type="protein sequence ID" value="GFQ00665.1"/>
    <property type="molecule type" value="Genomic_DNA"/>
</dbReference>
<evidence type="ECO:0000313" key="2">
    <source>
        <dbReference type="EMBL" id="GFQ00665.1"/>
    </source>
</evidence>
<dbReference type="Proteomes" id="UP000653305">
    <property type="component" value="Unassembled WGS sequence"/>
</dbReference>
<dbReference type="AlphaFoldDB" id="A0A830CW55"/>
<evidence type="ECO:0000313" key="3">
    <source>
        <dbReference type="Proteomes" id="UP000653305"/>
    </source>
</evidence>